<dbReference type="AlphaFoldDB" id="A0A1G8ZFE6"/>
<reference evidence="2" key="1">
    <citation type="submission" date="2016-10" db="EMBL/GenBank/DDBJ databases">
        <authorList>
            <person name="Varghese N."/>
            <person name="Submissions S."/>
        </authorList>
    </citation>
    <scope>NUCLEOTIDE SEQUENCE [LARGE SCALE GENOMIC DNA]</scope>
    <source>
        <strain evidence="2">CBMB127</strain>
    </source>
</reference>
<dbReference type="OrthoDB" id="8537134at2"/>
<organism evidence="1 2">
    <name type="scientific">Methylophilus rhizosphaerae</name>
    <dbReference type="NCBI Taxonomy" id="492660"/>
    <lineage>
        <taxon>Bacteria</taxon>
        <taxon>Pseudomonadati</taxon>
        <taxon>Pseudomonadota</taxon>
        <taxon>Betaproteobacteria</taxon>
        <taxon>Nitrosomonadales</taxon>
        <taxon>Methylophilaceae</taxon>
        <taxon>Methylophilus</taxon>
    </lineage>
</organism>
<dbReference type="RefSeq" id="WP_091468722.1">
    <property type="nucleotide sequence ID" value="NZ_FNFX01000001.1"/>
</dbReference>
<proteinExistence type="predicted"/>
<dbReference type="EMBL" id="FNFX01000001">
    <property type="protein sequence ID" value="SDK13846.1"/>
    <property type="molecule type" value="Genomic_DNA"/>
</dbReference>
<evidence type="ECO:0000313" key="2">
    <source>
        <dbReference type="Proteomes" id="UP000198629"/>
    </source>
</evidence>
<evidence type="ECO:0008006" key="3">
    <source>
        <dbReference type="Google" id="ProtNLM"/>
    </source>
</evidence>
<name>A0A1G8ZFE6_9PROT</name>
<protein>
    <recommendedName>
        <fullName evidence="3">Fimbrial assembly protein (PilN)</fullName>
    </recommendedName>
</protein>
<gene>
    <name evidence="1" type="ORF">SAMN05192566_0280</name>
</gene>
<keyword evidence="2" id="KW-1185">Reference proteome</keyword>
<evidence type="ECO:0000313" key="1">
    <source>
        <dbReference type="EMBL" id="SDK13846.1"/>
    </source>
</evidence>
<sequence>MQPLIFNHAHGRLPAPMIFVWGLVLLLCAGGSFGAYRQLDTGNAALQQQLRTRQAALQPPMPRQAGNMGTVSQAVAREVADAQASIQTPWLPLLTTLEQVHQPELYWMQLAPDARHKHLRMTVLAPQRQQGWALVERLKKQATLADVKLNASESTDVNGLAMTTVQLEAGWIF</sequence>
<dbReference type="Proteomes" id="UP000198629">
    <property type="component" value="Unassembled WGS sequence"/>
</dbReference>
<dbReference type="STRING" id="492660.SAMN05192566_0280"/>
<accession>A0A1G8ZFE6</accession>